<reference evidence="2" key="1">
    <citation type="submission" date="2013-08" db="EMBL/GenBank/DDBJ databases">
        <authorList>
            <person name="Mendez C."/>
            <person name="Richter M."/>
            <person name="Ferrer M."/>
            <person name="Sanchez J."/>
        </authorList>
    </citation>
    <scope>NUCLEOTIDE SEQUENCE</scope>
</reference>
<sequence length="155" mass="17340">LVSCRNLLIYLDPFVQNRVIRLFHYALSQNGCLLLGLSESSGQLPVCFFRKSKKLKIFWKKNIKGSSGLPISPKSPGFEPIRKGHEGILDLLPAWKAEKEVARILIGEYAPPGVLVNDQLEIVHFFGSTTDFLTPPSGKPTLDLFSQLKRPLIPQ</sequence>
<dbReference type="InterPro" id="IPR000780">
    <property type="entry name" value="CheR_MeTrfase"/>
</dbReference>
<dbReference type="InterPro" id="IPR050903">
    <property type="entry name" value="Bact_Chemotaxis_MeTrfase"/>
</dbReference>
<dbReference type="GO" id="GO:0008757">
    <property type="term" value="F:S-adenosylmethionine-dependent methyltransferase activity"/>
    <property type="evidence" value="ECO:0007669"/>
    <property type="project" value="InterPro"/>
</dbReference>
<name>T1DDQ8_9ZZZZ</name>
<protein>
    <submittedName>
        <fullName evidence="2">Chemotaxis methyltransferase protein</fullName>
    </submittedName>
</protein>
<dbReference type="PANTHER" id="PTHR24422">
    <property type="entry name" value="CHEMOTAXIS PROTEIN METHYLTRANSFERASE"/>
    <property type="match status" value="1"/>
</dbReference>
<keyword evidence="2" id="KW-0489">Methyltransferase</keyword>
<dbReference type="InterPro" id="IPR029063">
    <property type="entry name" value="SAM-dependent_MTases_sf"/>
</dbReference>
<feature type="domain" description="CheR-type methyltransferase" evidence="1">
    <location>
        <begin position="1"/>
        <end position="40"/>
    </location>
</feature>
<comment type="caution">
    <text evidence="2">The sequence shown here is derived from an EMBL/GenBank/DDBJ whole genome shotgun (WGS) entry which is preliminary data.</text>
</comment>
<feature type="non-terminal residue" evidence="2">
    <location>
        <position position="155"/>
    </location>
</feature>
<keyword evidence="2" id="KW-0808">Transferase</keyword>
<evidence type="ECO:0000259" key="1">
    <source>
        <dbReference type="PROSITE" id="PS50123"/>
    </source>
</evidence>
<dbReference type="Gene3D" id="3.40.50.150">
    <property type="entry name" value="Vaccinia Virus protein VP39"/>
    <property type="match status" value="1"/>
</dbReference>
<dbReference type="GO" id="GO:0032259">
    <property type="term" value="P:methylation"/>
    <property type="evidence" value="ECO:0007669"/>
    <property type="project" value="UniProtKB-KW"/>
</dbReference>
<dbReference type="PROSITE" id="PS50123">
    <property type="entry name" value="CHER"/>
    <property type="match status" value="1"/>
</dbReference>
<dbReference type="InterPro" id="IPR022642">
    <property type="entry name" value="CheR_C"/>
</dbReference>
<gene>
    <name evidence="2" type="ORF">B1A_01187</name>
</gene>
<dbReference type="AlphaFoldDB" id="T1DDQ8"/>
<dbReference type="EMBL" id="AUZX01000904">
    <property type="protein sequence ID" value="EQD80155.1"/>
    <property type="molecule type" value="Genomic_DNA"/>
</dbReference>
<accession>T1DDQ8</accession>
<proteinExistence type="predicted"/>
<dbReference type="PANTHER" id="PTHR24422:SF27">
    <property type="entry name" value="PROTEIN-GLUTAMATE O-METHYLTRANSFERASE"/>
    <property type="match status" value="1"/>
</dbReference>
<dbReference type="Pfam" id="PF01739">
    <property type="entry name" value="CheR"/>
    <property type="match status" value="1"/>
</dbReference>
<evidence type="ECO:0000313" key="2">
    <source>
        <dbReference type="EMBL" id="EQD80155.1"/>
    </source>
</evidence>
<reference evidence="2" key="2">
    <citation type="journal article" date="2014" name="ISME J.">
        <title>Microbial stratification in low pH oxic and suboxic macroscopic growths along an acid mine drainage.</title>
        <authorList>
            <person name="Mendez-Garcia C."/>
            <person name="Mesa V."/>
            <person name="Sprenger R.R."/>
            <person name="Richter M."/>
            <person name="Diez M.S."/>
            <person name="Solano J."/>
            <person name="Bargiela R."/>
            <person name="Golyshina O.V."/>
            <person name="Manteca A."/>
            <person name="Ramos J.L."/>
            <person name="Gallego J.R."/>
            <person name="Llorente I."/>
            <person name="Martins Dos Santos V.A."/>
            <person name="Jensen O.N."/>
            <person name="Pelaez A.I."/>
            <person name="Sanchez J."/>
            <person name="Ferrer M."/>
        </authorList>
    </citation>
    <scope>NUCLEOTIDE SEQUENCE</scope>
</reference>
<feature type="non-terminal residue" evidence="2">
    <location>
        <position position="1"/>
    </location>
</feature>
<dbReference type="SUPFAM" id="SSF53335">
    <property type="entry name" value="S-adenosyl-L-methionine-dependent methyltransferases"/>
    <property type="match status" value="1"/>
</dbReference>
<organism evidence="2">
    <name type="scientific">mine drainage metagenome</name>
    <dbReference type="NCBI Taxonomy" id="410659"/>
    <lineage>
        <taxon>unclassified sequences</taxon>
        <taxon>metagenomes</taxon>
        <taxon>ecological metagenomes</taxon>
    </lineage>
</organism>